<keyword evidence="1" id="KW-0812">Transmembrane</keyword>
<proteinExistence type="predicted"/>
<dbReference type="RefSeq" id="YP_008059363.1">
    <property type="nucleotide sequence ID" value="NC_021328.1"/>
</dbReference>
<reference evidence="2 3" key="1">
    <citation type="submission" date="2012-12" db="EMBL/GenBank/DDBJ databases">
        <authorList>
            <person name="Sencilo A."/>
            <person name="Jacobs-Sera D."/>
            <person name="Russell D.A."/>
            <person name="Ko C."/>
            <person name="Atanasova N."/>
            <person name="Osterlund E."/>
            <person name="Oksanen H.M."/>
            <person name="Bamford D.H."/>
            <person name="Hatfull G.F."/>
            <person name="Roine E."/>
            <person name="Hendrix R.W."/>
        </authorList>
    </citation>
    <scope>NUCLEOTIDE SEQUENCE [LARGE SCALE GENOMIC DNA]</scope>
</reference>
<accession>R4T999</accession>
<dbReference type="GeneID" id="16194060"/>
<dbReference type="EMBL" id="KC292026">
    <property type="protein sequence ID" value="AGM11485.1"/>
    <property type="molecule type" value="Genomic_DNA"/>
</dbReference>
<evidence type="ECO:0000313" key="3">
    <source>
        <dbReference type="Proteomes" id="UP000202786"/>
    </source>
</evidence>
<name>R4T999_9CAUD</name>
<dbReference type="Proteomes" id="UP000202786">
    <property type="component" value="Segment"/>
</dbReference>
<evidence type="ECO:0000313" key="2">
    <source>
        <dbReference type="EMBL" id="AGM11485.1"/>
    </source>
</evidence>
<evidence type="ECO:0000256" key="1">
    <source>
        <dbReference type="SAM" id="Phobius"/>
    </source>
</evidence>
<dbReference type="KEGG" id="vg:16194060"/>
<protein>
    <submittedName>
        <fullName evidence="2">Uncharacterized protein</fullName>
    </submittedName>
</protein>
<keyword evidence="1" id="KW-0472">Membrane</keyword>
<gene>
    <name evidence="2" type="primary">188</name>
    <name evidence="2" type="ORF">HGTV1_188</name>
</gene>
<feature type="transmembrane region" description="Helical" evidence="1">
    <location>
        <begin position="38"/>
        <end position="57"/>
    </location>
</feature>
<feature type="transmembrane region" description="Helical" evidence="1">
    <location>
        <begin position="12"/>
        <end position="32"/>
    </location>
</feature>
<keyword evidence="3" id="KW-1185">Reference proteome</keyword>
<organism evidence="2 3">
    <name type="scientific">Halogranum tailed virus 1</name>
    <dbReference type="NCBI Taxonomy" id="1273749"/>
    <lineage>
        <taxon>Viruses</taxon>
        <taxon>Duplodnaviria</taxon>
        <taxon>Heunggongvirae</taxon>
        <taxon>Uroviricota</taxon>
        <taxon>Caudoviricetes</taxon>
        <taxon>Thumleimavirales</taxon>
        <taxon>Halomagnusviridae</taxon>
        <taxon>Hagravirus</taxon>
        <taxon>Hagravirus capitaneum</taxon>
        <taxon>Hagravirus HGTV1</taxon>
    </lineage>
</organism>
<keyword evidence="1" id="KW-1133">Transmembrane helix</keyword>
<sequence>MNMITAMAEIFTDPLAGGFVGGWIFIGLGVLLGSGTLFVLGGIALVLSLLAGMVLALR</sequence>